<dbReference type="OrthoDB" id="10574938at2759"/>
<dbReference type="AlphaFoldDB" id="A0A6A6ZKX9"/>
<organism evidence="1 2">
    <name type="scientific">Ophiobolus disseminans</name>
    <dbReference type="NCBI Taxonomy" id="1469910"/>
    <lineage>
        <taxon>Eukaryota</taxon>
        <taxon>Fungi</taxon>
        <taxon>Dikarya</taxon>
        <taxon>Ascomycota</taxon>
        <taxon>Pezizomycotina</taxon>
        <taxon>Dothideomycetes</taxon>
        <taxon>Pleosporomycetidae</taxon>
        <taxon>Pleosporales</taxon>
        <taxon>Pleosporineae</taxon>
        <taxon>Phaeosphaeriaceae</taxon>
        <taxon>Ophiobolus</taxon>
    </lineage>
</organism>
<keyword evidence="2" id="KW-1185">Reference proteome</keyword>
<dbReference type="EMBL" id="MU006237">
    <property type="protein sequence ID" value="KAF2821319.1"/>
    <property type="molecule type" value="Genomic_DNA"/>
</dbReference>
<dbReference type="Proteomes" id="UP000799424">
    <property type="component" value="Unassembled WGS sequence"/>
</dbReference>
<proteinExistence type="predicted"/>
<gene>
    <name evidence="1" type="ORF">CC86DRAFT_411016</name>
</gene>
<accession>A0A6A6ZKX9</accession>
<evidence type="ECO:0008006" key="3">
    <source>
        <dbReference type="Google" id="ProtNLM"/>
    </source>
</evidence>
<reference evidence="1" key="1">
    <citation type="journal article" date="2020" name="Stud. Mycol.">
        <title>101 Dothideomycetes genomes: a test case for predicting lifestyles and emergence of pathogens.</title>
        <authorList>
            <person name="Haridas S."/>
            <person name="Albert R."/>
            <person name="Binder M."/>
            <person name="Bloem J."/>
            <person name="Labutti K."/>
            <person name="Salamov A."/>
            <person name="Andreopoulos B."/>
            <person name="Baker S."/>
            <person name="Barry K."/>
            <person name="Bills G."/>
            <person name="Bluhm B."/>
            <person name="Cannon C."/>
            <person name="Castanera R."/>
            <person name="Culley D."/>
            <person name="Daum C."/>
            <person name="Ezra D."/>
            <person name="Gonzalez J."/>
            <person name="Henrissat B."/>
            <person name="Kuo A."/>
            <person name="Liang C."/>
            <person name="Lipzen A."/>
            <person name="Lutzoni F."/>
            <person name="Magnuson J."/>
            <person name="Mondo S."/>
            <person name="Nolan M."/>
            <person name="Ohm R."/>
            <person name="Pangilinan J."/>
            <person name="Park H.-J."/>
            <person name="Ramirez L."/>
            <person name="Alfaro M."/>
            <person name="Sun H."/>
            <person name="Tritt A."/>
            <person name="Yoshinaga Y."/>
            <person name="Zwiers L.-H."/>
            <person name="Turgeon B."/>
            <person name="Goodwin S."/>
            <person name="Spatafora J."/>
            <person name="Crous P."/>
            <person name="Grigoriev I."/>
        </authorList>
    </citation>
    <scope>NUCLEOTIDE SEQUENCE</scope>
    <source>
        <strain evidence="1">CBS 113818</strain>
    </source>
</reference>
<protein>
    <recommendedName>
        <fullName evidence="3">F-box domain-containing protein</fullName>
    </recommendedName>
</protein>
<evidence type="ECO:0000313" key="1">
    <source>
        <dbReference type="EMBL" id="KAF2821319.1"/>
    </source>
</evidence>
<sequence>MTTATSKIIPRILPPELWLEILSYSEDPVFVWRTSRLVSHAVRAGAESLFRSHWIPKRTMIAYCVAFLNPKRGTFSHYSADGRMAYFITTWNSFGTVLAAKGLCCGGPTWLYMVVGRYFIKSRGAKGKTVRMSSNRWMLTGECGLTDRTYSEGTIGHETRVHVDEETNVIGIDWKVLLNALLKHSRKF</sequence>
<name>A0A6A6ZKX9_9PLEO</name>
<evidence type="ECO:0000313" key="2">
    <source>
        <dbReference type="Proteomes" id="UP000799424"/>
    </source>
</evidence>